<comment type="caution">
    <text evidence="1">The sequence shown here is derived from an EMBL/GenBank/DDBJ whole genome shotgun (WGS) entry which is preliminary data.</text>
</comment>
<dbReference type="RefSeq" id="WP_231398700.1">
    <property type="nucleotide sequence ID" value="NZ_BONS01000003.1"/>
</dbReference>
<keyword evidence="2" id="KW-1185">Reference proteome</keyword>
<dbReference type="EMBL" id="JADOUF010000001">
    <property type="protein sequence ID" value="MBG6135366.1"/>
    <property type="molecule type" value="Genomic_DNA"/>
</dbReference>
<protein>
    <submittedName>
        <fullName evidence="1">Uncharacterized protein</fullName>
    </submittedName>
</protein>
<dbReference type="AlphaFoldDB" id="A0A8J7KJE0"/>
<evidence type="ECO:0000313" key="1">
    <source>
        <dbReference type="EMBL" id="MBG6135366.1"/>
    </source>
</evidence>
<gene>
    <name evidence="1" type="ORF">IW245_001560</name>
</gene>
<dbReference type="Proteomes" id="UP000622552">
    <property type="component" value="Unassembled WGS sequence"/>
</dbReference>
<name>A0A8J7KJE0_9ACTN</name>
<evidence type="ECO:0000313" key="2">
    <source>
        <dbReference type="Proteomes" id="UP000622552"/>
    </source>
</evidence>
<accession>A0A8J7KJE0</accession>
<proteinExistence type="predicted"/>
<organism evidence="1 2">
    <name type="scientific">Longispora fulva</name>
    <dbReference type="NCBI Taxonomy" id="619741"/>
    <lineage>
        <taxon>Bacteria</taxon>
        <taxon>Bacillati</taxon>
        <taxon>Actinomycetota</taxon>
        <taxon>Actinomycetes</taxon>
        <taxon>Micromonosporales</taxon>
        <taxon>Micromonosporaceae</taxon>
        <taxon>Longispora</taxon>
    </lineage>
</organism>
<sequence length="60" mass="6593">MVSRAELDHLQDRLFALRCAVSDATVILDESASVGELRGVLEQVKAAAGELDRLWVTPRD</sequence>
<reference evidence="1" key="1">
    <citation type="submission" date="2020-11" db="EMBL/GenBank/DDBJ databases">
        <title>Sequencing the genomes of 1000 actinobacteria strains.</title>
        <authorList>
            <person name="Klenk H.-P."/>
        </authorList>
    </citation>
    <scope>NUCLEOTIDE SEQUENCE</scope>
    <source>
        <strain evidence="1">DSM 45356</strain>
    </source>
</reference>